<dbReference type="Pfam" id="PF08843">
    <property type="entry name" value="AbiEii"/>
    <property type="match status" value="1"/>
</dbReference>
<dbReference type="AlphaFoldDB" id="A0AAW4W8E5"/>
<name>A0AAW4W8E5_9FIRM</name>
<proteinExistence type="predicted"/>
<organism evidence="1 2">
    <name type="scientific">Roseburia amylophila</name>
    <dbReference type="NCBI Taxonomy" id="2981794"/>
    <lineage>
        <taxon>Bacteria</taxon>
        <taxon>Bacillati</taxon>
        <taxon>Bacillota</taxon>
        <taxon>Clostridia</taxon>
        <taxon>Lachnospirales</taxon>
        <taxon>Lachnospiraceae</taxon>
        <taxon>Roseburia</taxon>
    </lineage>
</organism>
<dbReference type="RefSeq" id="WP_227709437.1">
    <property type="nucleotide sequence ID" value="NZ_JAJEQW010000001.1"/>
</dbReference>
<dbReference type="GO" id="GO:0016740">
    <property type="term" value="F:transferase activity"/>
    <property type="evidence" value="ECO:0007669"/>
    <property type="project" value="UniProtKB-KW"/>
</dbReference>
<sequence>MIAYDKIELEKAAKQAGFVRDTFEKVLRLKEVLKYINSDAYLREHLALKGGTAINMTIFNLPRLSVDIDLDFTPNLSKDDTQMHRKQITEQLCEYMEELGYYRSESSRYSHSLDAFLFLYQNAGGNRDNIKVEINYSLRSHLFEPTKRRIVTDMFQEDVMIRTLHPMEIFAAKANALMSRAAARDLYDFNNMITYGLFGKEEEILLRKCIIFYASVSAEVINRNFDTSAIDGLNFTKIRRDLFPVLRKKDNFNLEERKKKAKTYIQELMMLTPEEREYLEAFERKEYRPELLFDDKIILDNICSHPMAIWKMKEQKEKEHNHADRH</sequence>
<evidence type="ECO:0000313" key="2">
    <source>
        <dbReference type="Proteomes" id="UP001198893"/>
    </source>
</evidence>
<dbReference type="Proteomes" id="UP001198893">
    <property type="component" value="Unassembled WGS sequence"/>
</dbReference>
<protein>
    <submittedName>
        <fullName evidence="1">Nucleotidyl transferase AbiEii/AbiGii toxin family protein</fullName>
    </submittedName>
</protein>
<gene>
    <name evidence="1" type="ORF">LKD47_01105</name>
</gene>
<comment type="caution">
    <text evidence="1">The sequence shown here is derived from an EMBL/GenBank/DDBJ whole genome shotgun (WGS) entry which is preliminary data.</text>
</comment>
<evidence type="ECO:0000313" key="1">
    <source>
        <dbReference type="EMBL" id="MCC2240899.1"/>
    </source>
</evidence>
<reference evidence="1" key="1">
    <citation type="submission" date="2021-10" db="EMBL/GenBank/DDBJ databases">
        <title>Anaerobic single-cell dispensing facilitates the cultivation of human gut bacteria.</title>
        <authorList>
            <person name="Afrizal A."/>
        </authorList>
    </citation>
    <scope>NUCLEOTIDE SEQUENCE</scope>
    <source>
        <strain evidence="1">CLA-AA-H204</strain>
    </source>
</reference>
<accession>A0AAW4W8E5</accession>
<dbReference type="Gene3D" id="3.10.450.620">
    <property type="entry name" value="JHP933, nucleotidyltransferase-like core domain"/>
    <property type="match status" value="1"/>
</dbReference>
<dbReference type="InterPro" id="IPR014942">
    <property type="entry name" value="AbiEii"/>
</dbReference>
<keyword evidence="1" id="KW-0808">Transferase</keyword>
<dbReference type="EMBL" id="JAJEQW010000001">
    <property type="protein sequence ID" value="MCC2240899.1"/>
    <property type="molecule type" value="Genomic_DNA"/>
</dbReference>